<comment type="similarity">
    <text evidence="2">Belongs to the ERD2 family.</text>
</comment>
<feature type="transmembrane region" description="Helical" evidence="12">
    <location>
        <begin position="165"/>
        <end position="183"/>
    </location>
</feature>
<evidence type="ECO:0000313" key="14">
    <source>
        <dbReference type="Proteomes" id="UP001363622"/>
    </source>
</evidence>
<feature type="transmembrane region" description="Helical" evidence="12">
    <location>
        <begin position="70"/>
        <end position="91"/>
    </location>
</feature>
<protein>
    <submittedName>
        <fullName evidence="13">ER lumen protein retaining receptor-domain-containing protein</fullName>
    </submittedName>
</protein>
<gene>
    <name evidence="13" type="ORF">IWZ03DRAFT_416718</name>
</gene>
<keyword evidence="6" id="KW-0931">ER-Golgi transport</keyword>
<evidence type="ECO:0000256" key="7">
    <source>
        <dbReference type="ARBA" id="ARBA00022927"/>
    </source>
</evidence>
<keyword evidence="9 12" id="KW-0472">Membrane</keyword>
<feature type="transmembrane region" description="Helical" evidence="12">
    <location>
        <begin position="103"/>
        <end position="122"/>
    </location>
</feature>
<sequence length="350" mass="40118">MAFNFNIFRILGDLSHAISHMILIAVIHSNRSAEGVSLLTQILYVVVFCTRYVDLFYTPIFNDWHRWWNFVLKIYFIVTSSYTVFIMMRVFARTREREKAVKLGMSALGGSLILTPLTTLIFRKWHPFTFAENLWVFSIILESVCVLPQLMLLRQTTVPTVIDSFYLVTLGSYRGFYILNWLVRGFGPEHNFDPVRTIYGIVQTALYIDFAWVYWTRQRVKLRGGGVVDSDDLSRGWLVGRFLGRKSTDADRHDDYEYDAEAGGENAPARSRNSKWGARGISVSADDTLDPNGEASQPLADPAAFEDEDSEDEGDVTNKKNQTRASGERERDHEHESGVSNGVEWREERD</sequence>
<dbReference type="Proteomes" id="UP001363622">
    <property type="component" value="Unassembled WGS sequence"/>
</dbReference>
<feature type="transmembrane region" description="Helical" evidence="12">
    <location>
        <begin position="195"/>
        <end position="215"/>
    </location>
</feature>
<dbReference type="PRINTS" id="PR00660">
    <property type="entry name" value="ERLUMENR"/>
</dbReference>
<keyword evidence="5" id="KW-0256">Endoplasmic reticulum</keyword>
<evidence type="ECO:0000256" key="4">
    <source>
        <dbReference type="ARBA" id="ARBA00022692"/>
    </source>
</evidence>
<dbReference type="InterPro" id="IPR000133">
    <property type="entry name" value="ER_ret_rcpt"/>
</dbReference>
<comment type="subcellular location">
    <subcellularLocation>
        <location evidence="1">Endoplasmic reticulum membrane</location>
        <topology evidence="1">Multi-pass membrane protein</topology>
    </subcellularLocation>
</comment>
<keyword evidence="14" id="KW-1185">Reference proteome</keyword>
<feature type="compositionally biased region" description="Basic and acidic residues" evidence="11">
    <location>
        <begin position="326"/>
        <end position="337"/>
    </location>
</feature>
<evidence type="ECO:0000256" key="5">
    <source>
        <dbReference type="ARBA" id="ARBA00022824"/>
    </source>
</evidence>
<evidence type="ECO:0000256" key="9">
    <source>
        <dbReference type="ARBA" id="ARBA00023136"/>
    </source>
</evidence>
<evidence type="ECO:0000256" key="8">
    <source>
        <dbReference type="ARBA" id="ARBA00022989"/>
    </source>
</evidence>
<keyword evidence="8 12" id="KW-1133">Transmembrane helix</keyword>
<evidence type="ECO:0000256" key="1">
    <source>
        <dbReference type="ARBA" id="ARBA00004477"/>
    </source>
</evidence>
<dbReference type="Pfam" id="PF00810">
    <property type="entry name" value="ER_lumen_recept"/>
    <property type="match status" value="1"/>
</dbReference>
<feature type="transmembrane region" description="Helical" evidence="12">
    <location>
        <begin position="38"/>
        <end position="58"/>
    </location>
</feature>
<feature type="region of interest" description="Disordered" evidence="11">
    <location>
        <begin position="282"/>
        <end position="350"/>
    </location>
</feature>
<organism evidence="13 14">
    <name type="scientific">Phyllosticta citriasiana</name>
    <dbReference type="NCBI Taxonomy" id="595635"/>
    <lineage>
        <taxon>Eukaryota</taxon>
        <taxon>Fungi</taxon>
        <taxon>Dikarya</taxon>
        <taxon>Ascomycota</taxon>
        <taxon>Pezizomycotina</taxon>
        <taxon>Dothideomycetes</taxon>
        <taxon>Dothideomycetes incertae sedis</taxon>
        <taxon>Botryosphaeriales</taxon>
        <taxon>Phyllostictaceae</taxon>
        <taxon>Phyllosticta</taxon>
    </lineage>
</organism>
<evidence type="ECO:0000313" key="13">
    <source>
        <dbReference type="EMBL" id="KAK7513881.1"/>
    </source>
</evidence>
<keyword evidence="4 12" id="KW-0812">Transmembrane</keyword>
<dbReference type="PANTHER" id="PTHR10585">
    <property type="entry name" value="ER LUMEN PROTEIN RETAINING RECEPTOR"/>
    <property type="match status" value="1"/>
</dbReference>
<evidence type="ECO:0000256" key="12">
    <source>
        <dbReference type="SAM" id="Phobius"/>
    </source>
</evidence>
<accession>A0ABR1KL06</accession>
<keyword evidence="10 13" id="KW-0675">Receptor</keyword>
<evidence type="ECO:0000256" key="10">
    <source>
        <dbReference type="ARBA" id="ARBA00023170"/>
    </source>
</evidence>
<reference evidence="13 14" key="1">
    <citation type="submission" date="2024-04" db="EMBL/GenBank/DDBJ databases">
        <title>Phyllosticta paracitricarpa is synonymous to the EU quarantine fungus P. citricarpa based on phylogenomic analyses.</title>
        <authorList>
            <consortium name="Lawrence Berkeley National Laboratory"/>
            <person name="Van Ingen-Buijs V.A."/>
            <person name="Van Westerhoven A.C."/>
            <person name="Haridas S."/>
            <person name="Skiadas P."/>
            <person name="Martin F."/>
            <person name="Groenewald J.Z."/>
            <person name="Crous P.W."/>
            <person name="Seidl M.F."/>
        </authorList>
    </citation>
    <scope>NUCLEOTIDE SEQUENCE [LARGE SCALE GENOMIC DNA]</scope>
    <source>
        <strain evidence="13 14">CBS 123371</strain>
    </source>
</reference>
<evidence type="ECO:0000256" key="6">
    <source>
        <dbReference type="ARBA" id="ARBA00022892"/>
    </source>
</evidence>
<evidence type="ECO:0000256" key="2">
    <source>
        <dbReference type="ARBA" id="ARBA00010120"/>
    </source>
</evidence>
<feature type="compositionally biased region" description="Acidic residues" evidence="11">
    <location>
        <begin position="304"/>
        <end position="315"/>
    </location>
</feature>
<comment type="caution">
    <text evidence="13">The sequence shown here is derived from an EMBL/GenBank/DDBJ whole genome shotgun (WGS) entry which is preliminary data.</text>
</comment>
<name>A0ABR1KL06_9PEZI</name>
<keyword evidence="7" id="KW-0653">Protein transport</keyword>
<keyword evidence="3" id="KW-0813">Transport</keyword>
<proteinExistence type="inferred from homology"/>
<evidence type="ECO:0000256" key="11">
    <source>
        <dbReference type="SAM" id="MobiDB-lite"/>
    </source>
</evidence>
<evidence type="ECO:0000256" key="3">
    <source>
        <dbReference type="ARBA" id="ARBA00022448"/>
    </source>
</evidence>
<feature type="transmembrane region" description="Helical" evidence="12">
    <location>
        <begin position="134"/>
        <end position="153"/>
    </location>
</feature>
<dbReference type="EMBL" id="JBBPHU010000009">
    <property type="protein sequence ID" value="KAK7513881.1"/>
    <property type="molecule type" value="Genomic_DNA"/>
</dbReference>